<accession>A0A4C1V1G8</accession>
<protein>
    <recommendedName>
        <fullName evidence="4">Retinol dehydrogenase 12</fullName>
    </recommendedName>
</protein>
<dbReference type="OrthoDB" id="191139at2759"/>
<evidence type="ECO:0000256" key="1">
    <source>
        <dbReference type="ARBA" id="ARBA00023002"/>
    </source>
</evidence>
<gene>
    <name evidence="2" type="ORF">EVAR_25625_1</name>
</gene>
<evidence type="ECO:0000313" key="3">
    <source>
        <dbReference type="Proteomes" id="UP000299102"/>
    </source>
</evidence>
<dbReference type="GO" id="GO:0016491">
    <property type="term" value="F:oxidoreductase activity"/>
    <property type="evidence" value="ECO:0007669"/>
    <property type="project" value="UniProtKB-KW"/>
</dbReference>
<comment type="caution">
    <text evidence="2">The sequence shown here is derived from an EMBL/GenBank/DDBJ whole genome shotgun (WGS) entry which is preliminary data.</text>
</comment>
<dbReference type="Pfam" id="PF00106">
    <property type="entry name" value="adh_short"/>
    <property type="match status" value="1"/>
</dbReference>
<evidence type="ECO:0000313" key="2">
    <source>
        <dbReference type="EMBL" id="GBP32370.1"/>
    </source>
</evidence>
<keyword evidence="3" id="KW-1185">Reference proteome</keyword>
<dbReference type="STRING" id="151549.A0A4C1V1G8"/>
<organism evidence="2 3">
    <name type="scientific">Eumeta variegata</name>
    <name type="common">Bagworm moth</name>
    <name type="synonym">Eumeta japonica</name>
    <dbReference type="NCBI Taxonomy" id="151549"/>
    <lineage>
        <taxon>Eukaryota</taxon>
        <taxon>Metazoa</taxon>
        <taxon>Ecdysozoa</taxon>
        <taxon>Arthropoda</taxon>
        <taxon>Hexapoda</taxon>
        <taxon>Insecta</taxon>
        <taxon>Pterygota</taxon>
        <taxon>Neoptera</taxon>
        <taxon>Endopterygota</taxon>
        <taxon>Lepidoptera</taxon>
        <taxon>Glossata</taxon>
        <taxon>Ditrysia</taxon>
        <taxon>Tineoidea</taxon>
        <taxon>Psychidae</taxon>
        <taxon>Oiketicinae</taxon>
        <taxon>Eumeta</taxon>
    </lineage>
</organism>
<dbReference type="EMBL" id="BGZK01000258">
    <property type="protein sequence ID" value="GBP32370.1"/>
    <property type="molecule type" value="Genomic_DNA"/>
</dbReference>
<dbReference type="PANTHER" id="PTHR43157:SF31">
    <property type="entry name" value="PHOSPHATIDYLINOSITOL-GLYCAN BIOSYNTHESIS CLASS F PROTEIN"/>
    <property type="match status" value="1"/>
</dbReference>
<dbReference type="InterPro" id="IPR002347">
    <property type="entry name" value="SDR_fam"/>
</dbReference>
<dbReference type="AlphaFoldDB" id="A0A4C1V1G8"/>
<evidence type="ECO:0008006" key="4">
    <source>
        <dbReference type="Google" id="ProtNLM"/>
    </source>
</evidence>
<dbReference type="Gene3D" id="3.40.50.720">
    <property type="entry name" value="NAD(P)-binding Rossmann-like Domain"/>
    <property type="match status" value="1"/>
</dbReference>
<dbReference type="PANTHER" id="PTHR43157">
    <property type="entry name" value="PHOSPHATIDYLINOSITOL-GLYCAN BIOSYNTHESIS CLASS F PROTEIN-RELATED"/>
    <property type="match status" value="1"/>
</dbReference>
<name>A0A4C1V1G8_EUMVA</name>
<reference evidence="2 3" key="1">
    <citation type="journal article" date="2019" name="Commun. Biol.">
        <title>The bagworm genome reveals a unique fibroin gene that provides high tensile strength.</title>
        <authorList>
            <person name="Kono N."/>
            <person name="Nakamura H."/>
            <person name="Ohtoshi R."/>
            <person name="Tomita M."/>
            <person name="Numata K."/>
            <person name="Arakawa K."/>
        </authorList>
    </citation>
    <scope>NUCLEOTIDE SEQUENCE [LARGE SCALE GENOMIC DNA]</scope>
</reference>
<proteinExistence type="predicted"/>
<dbReference type="SUPFAM" id="SSF51735">
    <property type="entry name" value="NAD(P)-binding Rossmann-fold domains"/>
    <property type="match status" value="1"/>
</dbReference>
<sequence length="282" mass="31971">MLEAVGHTTHETTTLTYLRMMECAGITLPDSSFFSPAFLFYAITMPSWLTSQRQSFVFMACRDMKSCEKVRKDIVLETENKYVYCRPCDLSSLRSVADFVARLKTEEPHIHVLVNNAAVMVQERSLTKDGFELDLGVNHMGHFLLTSLLLDMLKKTEDSRIIILSCPAYLKGTINKEDLNWEKSYDPQEAYNQSKLANVLFGREVARRLLANGVQETASKFACVGIAWLYPIYQSYLLVGSDPNLNSNPVAMFSALNRKLVSYLQSELLSNSKVQTESNFRS</sequence>
<dbReference type="InterPro" id="IPR036291">
    <property type="entry name" value="NAD(P)-bd_dom_sf"/>
</dbReference>
<keyword evidence="1" id="KW-0560">Oxidoreductase</keyword>
<dbReference type="Proteomes" id="UP000299102">
    <property type="component" value="Unassembled WGS sequence"/>
</dbReference>